<keyword evidence="3" id="KW-0808">Transferase</keyword>
<gene>
    <name evidence="5" type="ORF">H9702_06275</name>
</gene>
<reference evidence="5" key="2">
    <citation type="submission" date="2021-04" db="EMBL/GenBank/DDBJ databases">
        <authorList>
            <person name="Gilroy R."/>
        </authorList>
    </citation>
    <scope>NUCLEOTIDE SEQUENCE</scope>
    <source>
        <strain evidence="5">CHK187-11901</strain>
    </source>
</reference>
<dbReference type="InterPro" id="IPR001537">
    <property type="entry name" value="SpoU_MeTrfase"/>
</dbReference>
<dbReference type="CDD" id="cd18103">
    <property type="entry name" value="SpoU-like_RlmB"/>
    <property type="match status" value="1"/>
</dbReference>
<name>A0A9D2SWH9_9FIRM</name>
<dbReference type="AlphaFoldDB" id="A0A9D2SWH9"/>
<dbReference type="PANTHER" id="PTHR46429">
    <property type="entry name" value="23S RRNA (GUANOSINE-2'-O-)-METHYLTRANSFERASE RLMB"/>
    <property type="match status" value="1"/>
</dbReference>
<accession>A0A9D2SWH9</accession>
<dbReference type="Pfam" id="PF00588">
    <property type="entry name" value="SpoU_methylase"/>
    <property type="match status" value="1"/>
</dbReference>
<feature type="domain" description="RNA 2-O ribose methyltransferase substrate binding" evidence="4">
    <location>
        <begin position="5"/>
        <end position="81"/>
    </location>
</feature>
<dbReference type="SMART" id="SM00967">
    <property type="entry name" value="SpoU_sub_bind"/>
    <property type="match status" value="1"/>
</dbReference>
<comment type="similarity">
    <text evidence="1">Belongs to the class IV-like SAM-binding methyltransferase superfamily. RNA methyltransferase TrmH family.</text>
</comment>
<dbReference type="InterPro" id="IPR004441">
    <property type="entry name" value="rRNA_MeTrfase_TrmH"/>
</dbReference>
<dbReference type="InterPro" id="IPR013123">
    <property type="entry name" value="SpoU_subst-bd"/>
</dbReference>
<evidence type="ECO:0000313" key="6">
    <source>
        <dbReference type="Proteomes" id="UP000823896"/>
    </source>
</evidence>
<dbReference type="InterPro" id="IPR029064">
    <property type="entry name" value="Ribosomal_eL30-like_sf"/>
</dbReference>
<dbReference type="Pfam" id="PF08032">
    <property type="entry name" value="SpoU_sub_bind"/>
    <property type="match status" value="1"/>
</dbReference>
<sequence>MEDYLFEGNISVKAAVMGGMREVMEIIADENKRDKDTRWILHRAAERGIPIRRTSREEIDAAASGHTHGGLLARCGARRFQPLDDLAEKGRFLALIEGIEDPFNFGMILRTLYASGCDGVVLPPRNWTSAAAIVARASAGASEHLSMTIAEDMETTIAALKDQGIALICADRKDARCLYDYSFPDRLCLAIGGEMRGLSHAVRSASDQNVYIPYGREVRSALSAVSASAVFAFEILRQRKY</sequence>
<dbReference type="GO" id="GO:0006396">
    <property type="term" value="P:RNA processing"/>
    <property type="evidence" value="ECO:0007669"/>
    <property type="project" value="InterPro"/>
</dbReference>
<organism evidence="5 6">
    <name type="scientific">Candidatus Merdibacter merdavium</name>
    <dbReference type="NCBI Taxonomy" id="2838692"/>
    <lineage>
        <taxon>Bacteria</taxon>
        <taxon>Bacillati</taxon>
        <taxon>Bacillota</taxon>
        <taxon>Erysipelotrichia</taxon>
        <taxon>Erysipelotrichales</taxon>
        <taxon>Erysipelotrichaceae</taxon>
        <taxon>Merdibacter</taxon>
    </lineage>
</organism>
<evidence type="ECO:0000256" key="1">
    <source>
        <dbReference type="ARBA" id="ARBA00007228"/>
    </source>
</evidence>
<dbReference type="GO" id="GO:0008173">
    <property type="term" value="F:RNA methyltransferase activity"/>
    <property type="evidence" value="ECO:0007669"/>
    <property type="project" value="InterPro"/>
</dbReference>
<proteinExistence type="inferred from homology"/>
<dbReference type="InterPro" id="IPR029026">
    <property type="entry name" value="tRNA_m1G_MTases_N"/>
</dbReference>
<comment type="caution">
    <text evidence="5">The sequence shown here is derived from an EMBL/GenBank/DDBJ whole genome shotgun (WGS) entry which is preliminary data.</text>
</comment>
<dbReference type="EMBL" id="DWWM01000042">
    <property type="protein sequence ID" value="HJC36721.1"/>
    <property type="molecule type" value="Genomic_DNA"/>
</dbReference>
<reference evidence="5" key="1">
    <citation type="journal article" date="2021" name="PeerJ">
        <title>Extensive microbial diversity within the chicken gut microbiome revealed by metagenomics and culture.</title>
        <authorList>
            <person name="Gilroy R."/>
            <person name="Ravi A."/>
            <person name="Getino M."/>
            <person name="Pursley I."/>
            <person name="Horton D.L."/>
            <person name="Alikhan N.F."/>
            <person name="Baker D."/>
            <person name="Gharbi K."/>
            <person name="Hall N."/>
            <person name="Watson M."/>
            <person name="Adriaenssens E.M."/>
            <person name="Foster-Nyarko E."/>
            <person name="Jarju S."/>
            <person name="Secka A."/>
            <person name="Antonio M."/>
            <person name="Oren A."/>
            <person name="Chaudhuri R.R."/>
            <person name="La Ragione R."/>
            <person name="Hildebrand F."/>
            <person name="Pallen M.J."/>
        </authorList>
    </citation>
    <scope>NUCLEOTIDE SEQUENCE</scope>
    <source>
        <strain evidence="5">CHK187-11901</strain>
    </source>
</reference>
<dbReference type="InterPro" id="IPR029028">
    <property type="entry name" value="Alpha/beta_knot_MTases"/>
</dbReference>
<keyword evidence="2 5" id="KW-0489">Methyltransferase</keyword>
<protein>
    <submittedName>
        <fullName evidence="5">RNA methyltransferase</fullName>
    </submittedName>
</protein>
<dbReference type="PANTHER" id="PTHR46429:SF1">
    <property type="entry name" value="23S RRNA (GUANOSINE-2'-O-)-METHYLTRANSFERASE RLMB"/>
    <property type="match status" value="1"/>
</dbReference>
<evidence type="ECO:0000259" key="4">
    <source>
        <dbReference type="SMART" id="SM00967"/>
    </source>
</evidence>
<dbReference type="SUPFAM" id="SSF75217">
    <property type="entry name" value="alpha/beta knot"/>
    <property type="match status" value="1"/>
</dbReference>
<evidence type="ECO:0000256" key="2">
    <source>
        <dbReference type="ARBA" id="ARBA00022603"/>
    </source>
</evidence>
<dbReference type="Proteomes" id="UP000823896">
    <property type="component" value="Unassembled WGS sequence"/>
</dbReference>
<dbReference type="GO" id="GO:0005829">
    <property type="term" value="C:cytosol"/>
    <property type="evidence" value="ECO:0007669"/>
    <property type="project" value="TreeGrafter"/>
</dbReference>
<evidence type="ECO:0000256" key="3">
    <source>
        <dbReference type="ARBA" id="ARBA00022679"/>
    </source>
</evidence>
<dbReference type="Gene3D" id="3.40.1280.10">
    <property type="match status" value="1"/>
</dbReference>
<dbReference type="SUPFAM" id="SSF55315">
    <property type="entry name" value="L30e-like"/>
    <property type="match status" value="1"/>
</dbReference>
<dbReference type="GO" id="GO:0003723">
    <property type="term" value="F:RNA binding"/>
    <property type="evidence" value="ECO:0007669"/>
    <property type="project" value="InterPro"/>
</dbReference>
<dbReference type="Gene3D" id="3.30.1330.30">
    <property type="match status" value="1"/>
</dbReference>
<evidence type="ECO:0000313" key="5">
    <source>
        <dbReference type="EMBL" id="HJC36721.1"/>
    </source>
</evidence>
<dbReference type="GO" id="GO:0032259">
    <property type="term" value="P:methylation"/>
    <property type="evidence" value="ECO:0007669"/>
    <property type="project" value="UniProtKB-KW"/>
</dbReference>